<sequence length="43" mass="4877">MYSLCIPCYAGAKRGPYNNHSIERGKMFATSKSFPFPLVNKNH</sequence>
<evidence type="ECO:0000313" key="1">
    <source>
        <dbReference type="EMBL" id="KZS08557.1"/>
    </source>
</evidence>
<keyword evidence="2" id="KW-1185">Reference proteome</keyword>
<evidence type="ECO:0000313" key="2">
    <source>
        <dbReference type="Proteomes" id="UP000076858"/>
    </source>
</evidence>
<organism evidence="1 2">
    <name type="scientific">Daphnia magna</name>
    <dbReference type="NCBI Taxonomy" id="35525"/>
    <lineage>
        <taxon>Eukaryota</taxon>
        <taxon>Metazoa</taxon>
        <taxon>Ecdysozoa</taxon>
        <taxon>Arthropoda</taxon>
        <taxon>Crustacea</taxon>
        <taxon>Branchiopoda</taxon>
        <taxon>Diplostraca</taxon>
        <taxon>Cladocera</taxon>
        <taxon>Anomopoda</taxon>
        <taxon>Daphniidae</taxon>
        <taxon>Daphnia</taxon>
    </lineage>
</organism>
<name>A0A164RDH0_9CRUS</name>
<comment type="caution">
    <text evidence="1">The sequence shown here is derived from an EMBL/GenBank/DDBJ whole genome shotgun (WGS) entry which is preliminary data.</text>
</comment>
<dbReference type="Proteomes" id="UP000076858">
    <property type="component" value="Unassembled WGS sequence"/>
</dbReference>
<proteinExistence type="predicted"/>
<dbReference type="EMBL" id="LRGB01002190">
    <property type="protein sequence ID" value="KZS08557.1"/>
    <property type="molecule type" value="Genomic_DNA"/>
</dbReference>
<protein>
    <submittedName>
        <fullName evidence="1">Uncharacterized protein</fullName>
    </submittedName>
</protein>
<accession>A0A164RDH0</accession>
<dbReference type="AlphaFoldDB" id="A0A164RDH0"/>
<gene>
    <name evidence="1" type="ORF">APZ42_027240</name>
</gene>
<reference evidence="1 2" key="1">
    <citation type="submission" date="2016-03" db="EMBL/GenBank/DDBJ databases">
        <title>EvidentialGene: Evidence-directed Construction of Genes on Genomes.</title>
        <authorList>
            <person name="Gilbert D.G."/>
            <person name="Choi J.-H."/>
            <person name="Mockaitis K."/>
            <person name="Colbourne J."/>
            <person name="Pfrender M."/>
        </authorList>
    </citation>
    <scope>NUCLEOTIDE SEQUENCE [LARGE SCALE GENOMIC DNA]</scope>
    <source>
        <strain evidence="1 2">Xinb3</strain>
        <tissue evidence="1">Complete organism</tissue>
    </source>
</reference>